<comment type="caution">
    <text evidence="1">The sequence shown here is derived from an EMBL/GenBank/DDBJ whole genome shotgun (WGS) entry which is preliminary data.</text>
</comment>
<protein>
    <submittedName>
        <fullName evidence="1">Uncharacterized protein</fullName>
    </submittedName>
</protein>
<keyword evidence="2" id="KW-1185">Reference proteome</keyword>
<dbReference type="Proteomes" id="UP000276133">
    <property type="component" value="Unassembled WGS sequence"/>
</dbReference>
<proteinExistence type="predicted"/>
<sequence>MITDFIFFLELDSIDNCLALKQMISALWVKTKYAALIRTSKKHYLNYRKFSLRHLRKKKYLVNETKSQNKQKSFHCICVA</sequence>
<organism evidence="1 2">
    <name type="scientific">Brachionus plicatilis</name>
    <name type="common">Marine rotifer</name>
    <name type="synonym">Brachionus muelleri</name>
    <dbReference type="NCBI Taxonomy" id="10195"/>
    <lineage>
        <taxon>Eukaryota</taxon>
        <taxon>Metazoa</taxon>
        <taxon>Spiralia</taxon>
        <taxon>Gnathifera</taxon>
        <taxon>Rotifera</taxon>
        <taxon>Eurotatoria</taxon>
        <taxon>Monogononta</taxon>
        <taxon>Pseudotrocha</taxon>
        <taxon>Ploima</taxon>
        <taxon>Brachionidae</taxon>
        <taxon>Brachionus</taxon>
    </lineage>
</organism>
<evidence type="ECO:0000313" key="1">
    <source>
        <dbReference type="EMBL" id="RMZ96699.1"/>
    </source>
</evidence>
<dbReference type="AlphaFoldDB" id="A0A3M7PCJ0"/>
<evidence type="ECO:0000313" key="2">
    <source>
        <dbReference type="Proteomes" id="UP000276133"/>
    </source>
</evidence>
<name>A0A3M7PCJ0_BRAPC</name>
<dbReference type="EMBL" id="REGN01011961">
    <property type="protein sequence ID" value="RMZ96699.1"/>
    <property type="molecule type" value="Genomic_DNA"/>
</dbReference>
<accession>A0A3M7PCJ0</accession>
<gene>
    <name evidence="1" type="ORF">BpHYR1_009997</name>
</gene>
<reference evidence="1 2" key="1">
    <citation type="journal article" date="2018" name="Sci. Rep.">
        <title>Genomic signatures of local adaptation to the degree of environmental predictability in rotifers.</title>
        <authorList>
            <person name="Franch-Gras L."/>
            <person name="Hahn C."/>
            <person name="Garcia-Roger E.M."/>
            <person name="Carmona M.J."/>
            <person name="Serra M."/>
            <person name="Gomez A."/>
        </authorList>
    </citation>
    <scope>NUCLEOTIDE SEQUENCE [LARGE SCALE GENOMIC DNA]</scope>
    <source>
        <strain evidence="1">HYR1</strain>
    </source>
</reference>